<name>A0A2J6QXX0_HYAVF</name>
<dbReference type="EMBL" id="KZ613964">
    <property type="protein sequence ID" value="PMD31079.1"/>
    <property type="molecule type" value="Genomic_DNA"/>
</dbReference>
<keyword evidence="2" id="KW-1133">Transmembrane helix</keyword>
<evidence type="ECO:0000256" key="2">
    <source>
        <dbReference type="SAM" id="Phobius"/>
    </source>
</evidence>
<sequence>MTRMALEVGWWVCCNDLREVNPMLWGDNCPDCSHCKCFYCDDYGGGDGGGGSSGGGSGGSGALTYVPTSGPMTTEETKAVSISGDDAAPGAARSNIFEDTTSGFERREDTTSSIKGSGQLEKAKSSARRLSRSSSLASISESVFSTASGSSKSSIRGFEGASEQLAWLLIEDSKLQPLWQEAAVAVPPDRLERNLTRLLKIFAAELKEEAVTVQERRLAHFIRAEAKHSAHLIRREIDANEELWESNQKLDESESDDGDDEPLDFEQLEKFLINSLAFEGFRKNLRQFISPQLQSSVSKEETERELWSTLPFAELEPGDAVPDVWRDLKGLKSFSRSLVKARNKLFKHPPIAKGTKRITWTCTCGKTMYDDYEELERGAAKRFQKELRRMFSRQHLGDATASARTSFSLVTSCSSVFSPLVEFGRVLRNKYLTRNSDLPTFELRPKGQPPSPTSEETPQTEHLYLLLCLSESKRVTTMRAHQPAVHSIESDKSLFHMLQAYYSETRRRWWSWLLLWDLQRIHFVHFEMYEKSLVDIRALHVIPPEDLSASYCYERSTLKPPIGSNLLMHFFHHPEDASTITPCFQKIPKKRKDKLSVCPVKGISPGWGLCFHEGWSWRKILAWSCLMFVLSSIGVCVLYWKFEHKMQDAIALGTFMLACFGIGVSTLQAWLIIK</sequence>
<reference evidence="3 4" key="1">
    <citation type="submission" date="2016-04" db="EMBL/GenBank/DDBJ databases">
        <title>A degradative enzymes factory behind the ericoid mycorrhizal symbiosis.</title>
        <authorList>
            <consortium name="DOE Joint Genome Institute"/>
            <person name="Martino E."/>
            <person name="Morin E."/>
            <person name="Grelet G."/>
            <person name="Kuo A."/>
            <person name="Kohler A."/>
            <person name="Daghino S."/>
            <person name="Barry K."/>
            <person name="Choi C."/>
            <person name="Cichocki N."/>
            <person name="Clum A."/>
            <person name="Copeland A."/>
            <person name="Hainaut M."/>
            <person name="Haridas S."/>
            <person name="Labutti K."/>
            <person name="Lindquist E."/>
            <person name="Lipzen A."/>
            <person name="Khouja H.-R."/>
            <person name="Murat C."/>
            <person name="Ohm R."/>
            <person name="Olson A."/>
            <person name="Spatafora J."/>
            <person name="Veneault-Fourrey C."/>
            <person name="Henrissat B."/>
            <person name="Grigoriev I."/>
            <person name="Martin F."/>
            <person name="Perotto S."/>
        </authorList>
    </citation>
    <scope>NUCLEOTIDE SEQUENCE [LARGE SCALE GENOMIC DNA]</scope>
    <source>
        <strain evidence="3 4">F</strain>
    </source>
</reference>
<keyword evidence="4" id="KW-1185">Reference proteome</keyword>
<keyword evidence="2" id="KW-0812">Transmembrane</keyword>
<organism evidence="3 4">
    <name type="scientific">Hyaloscypha variabilis (strain UAMH 11265 / GT02V1 / F)</name>
    <name type="common">Meliniomyces variabilis</name>
    <dbReference type="NCBI Taxonomy" id="1149755"/>
    <lineage>
        <taxon>Eukaryota</taxon>
        <taxon>Fungi</taxon>
        <taxon>Dikarya</taxon>
        <taxon>Ascomycota</taxon>
        <taxon>Pezizomycotina</taxon>
        <taxon>Leotiomycetes</taxon>
        <taxon>Helotiales</taxon>
        <taxon>Hyaloscyphaceae</taxon>
        <taxon>Hyaloscypha</taxon>
        <taxon>Hyaloscypha variabilis</taxon>
    </lineage>
</organism>
<feature type="transmembrane region" description="Helical" evidence="2">
    <location>
        <begin position="620"/>
        <end position="640"/>
    </location>
</feature>
<evidence type="ECO:0000313" key="3">
    <source>
        <dbReference type="EMBL" id="PMD31079.1"/>
    </source>
</evidence>
<feature type="region of interest" description="Disordered" evidence="1">
    <location>
        <begin position="84"/>
        <end position="127"/>
    </location>
</feature>
<accession>A0A2J6QXX0</accession>
<feature type="region of interest" description="Disordered" evidence="1">
    <location>
        <begin position="440"/>
        <end position="459"/>
    </location>
</feature>
<dbReference type="AlphaFoldDB" id="A0A2J6QXX0"/>
<dbReference type="Proteomes" id="UP000235786">
    <property type="component" value="Unassembled WGS sequence"/>
</dbReference>
<gene>
    <name evidence="3" type="ORF">L207DRAFT_641224</name>
</gene>
<evidence type="ECO:0000256" key="1">
    <source>
        <dbReference type="SAM" id="MobiDB-lite"/>
    </source>
</evidence>
<dbReference type="OrthoDB" id="9988102at2759"/>
<dbReference type="STRING" id="1149755.A0A2J6QXX0"/>
<protein>
    <submittedName>
        <fullName evidence="3">Uncharacterized protein</fullName>
    </submittedName>
</protein>
<keyword evidence="2" id="KW-0472">Membrane</keyword>
<evidence type="ECO:0000313" key="4">
    <source>
        <dbReference type="Proteomes" id="UP000235786"/>
    </source>
</evidence>
<feature type="transmembrane region" description="Helical" evidence="2">
    <location>
        <begin position="652"/>
        <end position="673"/>
    </location>
</feature>
<proteinExistence type="predicted"/>